<keyword evidence="3" id="KW-1185">Reference proteome</keyword>
<dbReference type="AlphaFoldDB" id="A0A402A8R9"/>
<evidence type="ECO:0000313" key="3">
    <source>
        <dbReference type="Proteomes" id="UP000287352"/>
    </source>
</evidence>
<accession>A0A402A8R9</accession>
<feature type="domain" description="SnoaL-like" evidence="1">
    <location>
        <begin position="12"/>
        <end position="110"/>
    </location>
</feature>
<reference evidence="3" key="1">
    <citation type="submission" date="2018-12" db="EMBL/GenBank/DDBJ databases">
        <title>Tengunoibacter tsumagoiensis gen. nov., sp. nov., Dictyobacter kobayashii sp. nov., D. alpinus sp. nov., and D. joshuensis sp. nov. and description of Dictyobacteraceae fam. nov. within the order Ktedonobacterales isolated from Tengu-no-mugimeshi.</title>
        <authorList>
            <person name="Wang C.M."/>
            <person name="Zheng Y."/>
            <person name="Sakai Y."/>
            <person name="Toyoda A."/>
            <person name="Minakuchi Y."/>
            <person name="Abe K."/>
            <person name="Yokota A."/>
            <person name="Yabe S."/>
        </authorList>
    </citation>
    <scope>NUCLEOTIDE SEQUENCE [LARGE SCALE GENOMIC DNA]</scope>
    <source>
        <strain evidence="3">Uno3</strain>
    </source>
</reference>
<dbReference type="EMBL" id="BIFR01000002">
    <property type="protein sequence ID" value="GCE15396.1"/>
    <property type="molecule type" value="Genomic_DNA"/>
</dbReference>
<name>A0A402A8R9_9CHLR</name>
<dbReference type="InterPro" id="IPR037401">
    <property type="entry name" value="SnoaL-like"/>
</dbReference>
<dbReference type="Proteomes" id="UP000287352">
    <property type="component" value="Unassembled WGS sequence"/>
</dbReference>
<gene>
    <name evidence="2" type="ORF">KTT_52550</name>
</gene>
<evidence type="ECO:0000313" key="2">
    <source>
        <dbReference type="EMBL" id="GCE15396.1"/>
    </source>
</evidence>
<sequence length="118" mass="13189">MTETIRDLMLANLFEVFNERDPERRTQAIARTYTDDVVFSDHDGIATGHEALNDKAQKLLDKMPGFVFTAAGPIYETHNLGYLAWHFGPKGKPPVVSGMDIAIIREGHIATLYTLLTV</sequence>
<organism evidence="2 3">
    <name type="scientific">Tengunoibacter tsumagoiensis</name>
    <dbReference type="NCBI Taxonomy" id="2014871"/>
    <lineage>
        <taxon>Bacteria</taxon>
        <taxon>Bacillati</taxon>
        <taxon>Chloroflexota</taxon>
        <taxon>Ktedonobacteria</taxon>
        <taxon>Ktedonobacterales</taxon>
        <taxon>Dictyobacteraceae</taxon>
        <taxon>Tengunoibacter</taxon>
    </lineage>
</organism>
<dbReference type="InterPro" id="IPR032710">
    <property type="entry name" value="NTF2-like_dom_sf"/>
</dbReference>
<dbReference type="Gene3D" id="3.10.450.50">
    <property type="match status" value="1"/>
</dbReference>
<protein>
    <recommendedName>
        <fullName evidence="1">SnoaL-like domain-containing protein</fullName>
    </recommendedName>
</protein>
<proteinExistence type="predicted"/>
<dbReference type="SUPFAM" id="SSF54427">
    <property type="entry name" value="NTF2-like"/>
    <property type="match status" value="1"/>
</dbReference>
<dbReference type="Pfam" id="PF12680">
    <property type="entry name" value="SnoaL_2"/>
    <property type="match status" value="1"/>
</dbReference>
<comment type="caution">
    <text evidence="2">The sequence shown here is derived from an EMBL/GenBank/DDBJ whole genome shotgun (WGS) entry which is preliminary data.</text>
</comment>
<evidence type="ECO:0000259" key="1">
    <source>
        <dbReference type="Pfam" id="PF12680"/>
    </source>
</evidence>
<dbReference type="RefSeq" id="WP_218028995.1">
    <property type="nucleotide sequence ID" value="NZ_BIFR01000002.1"/>
</dbReference>